<reference evidence="5" key="1">
    <citation type="submission" date="2023-04" db="EMBL/GenBank/DDBJ databases">
        <authorList>
            <person name="Vijverberg K."/>
            <person name="Xiong W."/>
            <person name="Schranz E."/>
        </authorList>
    </citation>
    <scope>NUCLEOTIDE SEQUENCE</scope>
</reference>
<gene>
    <name evidence="5" type="ORF">LSALG_LOCUS16317</name>
</gene>
<keyword evidence="3" id="KW-0808">Transferase</keyword>
<evidence type="ECO:0000256" key="3">
    <source>
        <dbReference type="ARBA" id="ARBA00022679"/>
    </source>
</evidence>
<dbReference type="PANTHER" id="PTHR43322:SF4">
    <property type="entry name" value="1-DEOXY-D-XYLULOSE-5-PHOSPHATE SYNTHASE 2, CHLOROPLASTIC-RELATED"/>
    <property type="match status" value="1"/>
</dbReference>
<dbReference type="Proteomes" id="UP001177003">
    <property type="component" value="Chromosome 3"/>
</dbReference>
<evidence type="ECO:0000313" key="6">
    <source>
        <dbReference type="Proteomes" id="UP001177003"/>
    </source>
</evidence>
<dbReference type="InterPro" id="IPR005477">
    <property type="entry name" value="Dxylulose-5-P_synthase"/>
</dbReference>
<evidence type="ECO:0000256" key="1">
    <source>
        <dbReference type="ARBA" id="ARBA00001946"/>
    </source>
</evidence>
<keyword evidence="6" id="KW-1185">Reference proteome</keyword>
<dbReference type="PANTHER" id="PTHR43322">
    <property type="entry name" value="1-D-DEOXYXYLULOSE 5-PHOSPHATE SYNTHASE-RELATED"/>
    <property type="match status" value="1"/>
</dbReference>
<accession>A0AA35YLW6</accession>
<evidence type="ECO:0000313" key="5">
    <source>
        <dbReference type="EMBL" id="CAI9276331.1"/>
    </source>
</evidence>
<dbReference type="EMBL" id="OX465079">
    <property type="protein sequence ID" value="CAI9276331.1"/>
    <property type="molecule type" value="Genomic_DNA"/>
</dbReference>
<organism evidence="5 6">
    <name type="scientific">Lactuca saligna</name>
    <name type="common">Willowleaf lettuce</name>
    <dbReference type="NCBI Taxonomy" id="75948"/>
    <lineage>
        <taxon>Eukaryota</taxon>
        <taxon>Viridiplantae</taxon>
        <taxon>Streptophyta</taxon>
        <taxon>Embryophyta</taxon>
        <taxon>Tracheophyta</taxon>
        <taxon>Spermatophyta</taxon>
        <taxon>Magnoliopsida</taxon>
        <taxon>eudicotyledons</taxon>
        <taxon>Gunneridae</taxon>
        <taxon>Pentapetalae</taxon>
        <taxon>asterids</taxon>
        <taxon>campanulids</taxon>
        <taxon>Asterales</taxon>
        <taxon>Asteraceae</taxon>
        <taxon>Cichorioideae</taxon>
        <taxon>Cichorieae</taxon>
        <taxon>Lactucinae</taxon>
        <taxon>Lactuca</taxon>
    </lineage>
</organism>
<evidence type="ECO:0000256" key="2">
    <source>
        <dbReference type="ARBA" id="ARBA00011738"/>
    </source>
</evidence>
<dbReference type="Pfam" id="PF13292">
    <property type="entry name" value="DXP_synthase_N"/>
    <property type="match status" value="1"/>
</dbReference>
<keyword evidence="4" id="KW-0786">Thiamine pyrophosphate</keyword>
<dbReference type="GO" id="GO:0016114">
    <property type="term" value="P:terpenoid biosynthetic process"/>
    <property type="evidence" value="ECO:0007669"/>
    <property type="project" value="InterPro"/>
</dbReference>
<dbReference type="GO" id="GO:0008661">
    <property type="term" value="F:1-deoxy-D-xylulose-5-phosphate synthase activity"/>
    <property type="evidence" value="ECO:0007669"/>
    <property type="project" value="InterPro"/>
</dbReference>
<evidence type="ECO:0000256" key="4">
    <source>
        <dbReference type="ARBA" id="ARBA00023052"/>
    </source>
</evidence>
<name>A0AA35YLW6_LACSI</name>
<comment type="subunit">
    <text evidence="2">Homodimer.</text>
</comment>
<sequence length="138" mass="15210">MKEDVQSINLLLAITEIKYGFVKAFESAHEVSKILKANMLQYHTHYTDNIGVVKLVVATLDGPLPTATLDGPTTPVGALSSTLAKLQASPKFRKLREAGKSITKHIGPQAHEVTTKVDEYVRGMISVRGSRLFKEHRL</sequence>
<proteinExistence type="predicted"/>
<protein>
    <submittedName>
        <fullName evidence="5">Uncharacterized protein</fullName>
    </submittedName>
</protein>
<dbReference type="AlphaFoldDB" id="A0AA35YLW6"/>
<comment type="cofactor">
    <cofactor evidence="1">
        <name>Mg(2+)</name>
        <dbReference type="ChEBI" id="CHEBI:18420"/>
    </cofactor>
</comment>